<evidence type="ECO:0000313" key="5">
    <source>
        <dbReference type="Proteomes" id="UP000241818"/>
    </source>
</evidence>
<feature type="compositionally biased region" description="Polar residues" evidence="3">
    <location>
        <begin position="228"/>
        <end position="252"/>
    </location>
</feature>
<keyword evidence="5" id="KW-1185">Reference proteome</keyword>
<evidence type="ECO:0000256" key="3">
    <source>
        <dbReference type="SAM" id="MobiDB-lite"/>
    </source>
</evidence>
<dbReference type="InParanoid" id="A0A2T3AY94"/>
<evidence type="ECO:0008006" key="6">
    <source>
        <dbReference type="Google" id="ProtNLM"/>
    </source>
</evidence>
<feature type="region of interest" description="Disordered" evidence="3">
    <location>
        <begin position="66"/>
        <end position="92"/>
    </location>
</feature>
<evidence type="ECO:0000256" key="2">
    <source>
        <dbReference type="ARBA" id="ARBA00022803"/>
    </source>
</evidence>
<name>A0A2T3AY94_AMORE</name>
<dbReference type="InterPro" id="IPR024111">
    <property type="entry name" value="PEX5/PEX5L"/>
</dbReference>
<dbReference type="PANTHER" id="PTHR10130">
    <property type="entry name" value="PEROXISOMAL TARGETING SIGNAL 1 RECEPTOR PEX5"/>
    <property type="match status" value="1"/>
</dbReference>
<dbReference type="GO" id="GO:0005052">
    <property type="term" value="F:peroxisome matrix targeting signal-1 binding"/>
    <property type="evidence" value="ECO:0007669"/>
    <property type="project" value="TreeGrafter"/>
</dbReference>
<dbReference type="OrthoDB" id="5407351at2759"/>
<dbReference type="PANTHER" id="PTHR10130:SF4">
    <property type="entry name" value="MICROBODY (PEROXISOME) BIOGENESIS PROTEIN PEROXIN 20 (EUROFUNG)"/>
    <property type="match status" value="1"/>
</dbReference>
<organism evidence="4 5">
    <name type="scientific">Amorphotheca resinae ATCC 22711</name>
    <dbReference type="NCBI Taxonomy" id="857342"/>
    <lineage>
        <taxon>Eukaryota</taxon>
        <taxon>Fungi</taxon>
        <taxon>Dikarya</taxon>
        <taxon>Ascomycota</taxon>
        <taxon>Pezizomycotina</taxon>
        <taxon>Leotiomycetes</taxon>
        <taxon>Helotiales</taxon>
        <taxon>Amorphothecaceae</taxon>
        <taxon>Amorphotheca</taxon>
    </lineage>
</organism>
<dbReference type="Gene3D" id="6.10.280.230">
    <property type="match status" value="1"/>
</dbReference>
<dbReference type="RefSeq" id="XP_024719633.1">
    <property type="nucleotide sequence ID" value="XM_024867610.1"/>
</dbReference>
<proteinExistence type="predicted"/>
<evidence type="ECO:0000256" key="1">
    <source>
        <dbReference type="ARBA" id="ARBA00022737"/>
    </source>
</evidence>
<evidence type="ECO:0000313" key="4">
    <source>
        <dbReference type="EMBL" id="PSS15034.1"/>
    </source>
</evidence>
<feature type="region of interest" description="Disordered" evidence="3">
    <location>
        <begin position="1"/>
        <end position="20"/>
    </location>
</feature>
<gene>
    <name evidence="4" type="ORF">M430DRAFT_43305</name>
</gene>
<dbReference type="GO" id="GO:0005778">
    <property type="term" value="C:peroxisomal membrane"/>
    <property type="evidence" value="ECO:0007669"/>
    <property type="project" value="TreeGrafter"/>
</dbReference>
<dbReference type="EMBL" id="KZ679013">
    <property type="protein sequence ID" value="PSS15034.1"/>
    <property type="molecule type" value="Genomic_DNA"/>
</dbReference>
<reference evidence="4 5" key="1">
    <citation type="journal article" date="2018" name="New Phytol.">
        <title>Comparative genomics and transcriptomics depict ericoid mycorrhizal fungi as versatile saprotrophs and plant mutualists.</title>
        <authorList>
            <person name="Martino E."/>
            <person name="Morin E."/>
            <person name="Grelet G.A."/>
            <person name="Kuo A."/>
            <person name="Kohler A."/>
            <person name="Daghino S."/>
            <person name="Barry K.W."/>
            <person name="Cichocki N."/>
            <person name="Clum A."/>
            <person name="Dockter R.B."/>
            <person name="Hainaut M."/>
            <person name="Kuo R.C."/>
            <person name="LaButti K."/>
            <person name="Lindahl B.D."/>
            <person name="Lindquist E.A."/>
            <person name="Lipzen A."/>
            <person name="Khouja H.R."/>
            <person name="Magnuson J."/>
            <person name="Murat C."/>
            <person name="Ohm R.A."/>
            <person name="Singer S.W."/>
            <person name="Spatafora J.W."/>
            <person name="Wang M."/>
            <person name="Veneault-Fourrey C."/>
            <person name="Henrissat B."/>
            <person name="Grigoriev I.V."/>
            <person name="Martin F.M."/>
            <person name="Perotto S."/>
        </authorList>
    </citation>
    <scope>NUCLEOTIDE SEQUENCE [LARGE SCALE GENOMIC DNA]</scope>
    <source>
        <strain evidence="4 5">ATCC 22711</strain>
    </source>
</reference>
<dbReference type="AlphaFoldDB" id="A0A2T3AY94"/>
<keyword evidence="2" id="KW-0802">TPR repeat</keyword>
<dbReference type="GO" id="GO:0016560">
    <property type="term" value="P:protein import into peroxisome matrix, docking"/>
    <property type="evidence" value="ECO:0007669"/>
    <property type="project" value="TreeGrafter"/>
</dbReference>
<feature type="compositionally biased region" description="Polar residues" evidence="3">
    <location>
        <begin position="70"/>
        <end position="81"/>
    </location>
</feature>
<dbReference type="GeneID" id="36575691"/>
<sequence>MADGLCGPSNALQNFQKHSTVDRTLQQDRLISRQSPSQGFRSSPGPNAGLLDPEFEAFQAGHLPLESHQPPFQQFSHSPAPSLQHPGADPSAAWASDFQRLHVSSPLPQAQQAQFNPAQLKQNTGGWHQDFVQQFQGEQRGMAQPQMNGGFGGQFSPMSRGMAMGVSLQPQFTGGMVGLQSQQVQQQPVEAFDDEAFARAFEDAAQAEMAKEELSQPQEQNGVEIEESTQLAESAEDFTSSATLPENPSPSEQIRIGADLIHDPSDPSHPQTEDPDALARTAGRLLESVRSNTSEKFQKSQFLQLMRQFRDREMVVEGDKIVGRNTDADGMARVGE</sequence>
<dbReference type="Proteomes" id="UP000241818">
    <property type="component" value="Unassembled WGS sequence"/>
</dbReference>
<protein>
    <recommendedName>
        <fullName evidence="6">Peroxin 20</fullName>
    </recommendedName>
</protein>
<dbReference type="STRING" id="857342.A0A2T3AY94"/>
<feature type="region of interest" description="Disordered" evidence="3">
    <location>
        <begin position="206"/>
        <end position="252"/>
    </location>
</feature>
<keyword evidence="1" id="KW-0677">Repeat</keyword>
<dbReference type="GO" id="GO:0005829">
    <property type="term" value="C:cytosol"/>
    <property type="evidence" value="ECO:0007669"/>
    <property type="project" value="TreeGrafter"/>
</dbReference>
<accession>A0A2T3AY94</accession>
<feature type="compositionally biased region" description="Polar residues" evidence="3">
    <location>
        <begin position="10"/>
        <end position="20"/>
    </location>
</feature>